<evidence type="ECO:0000313" key="2">
    <source>
        <dbReference type="Proteomes" id="UP000016491"/>
    </source>
</evidence>
<dbReference type="EMBL" id="AWSU01000285">
    <property type="protein sequence ID" value="ERI74806.1"/>
    <property type="molecule type" value="Genomic_DNA"/>
</dbReference>
<gene>
    <name evidence="1" type="ORF">CLOSYM_03665</name>
</gene>
<name>A0ABC9TUD5_CLOSY</name>
<organism evidence="1 2">
    <name type="scientific">[Clostridium] symbiosum ATCC 14940</name>
    <dbReference type="NCBI Taxonomy" id="411472"/>
    <lineage>
        <taxon>Bacteria</taxon>
        <taxon>Bacillati</taxon>
        <taxon>Bacillota</taxon>
        <taxon>Clostridia</taxon>
        <taxon>Lachnospirales</taxon>
        <taxon>Lachnospiraceae</taxon>
        <taxon>Otoolea</taxon>
    </lineage>
</organism>
<comment type="caution">
    <text evidence="1">The sequence shown here is derived from an EMBL/GenBank/DDBJ whole genome shotgun (WGS) entry which is preliminary data.</text>
</comment>
<evidence type="ECO:0000313" key="1">
    <source>
        <dbReference type="EMBL" id="ERI74806.1"/>
    </source>
</evidence>
<proteinExistence type="predicted"/>
<dbReference type="Proteomes" id="UP000016491">
    <property type="component" value="Unassembled WGS sequence"/>
</dbReference>
<protein>
    <submittedName>
        <fullName evidence="1">Uncharacterized protein</fullName>
    </submittedName>
</protein>
<reference evidence="1 2" key="1">
    <citation type="submission" date="2013-07" db="EMBL/GenBank/DDBJ databases">
        <authorList>
            <person name="Weinstock G."/>
            <person name="Sodergren E."/>
            <person name="Wylie T."/>
            <person name="Fulton L."/>
            <person name="Fulton R."/>
            <person name="Fronick C."/>
            <person name="O'Laughlin M."/>
            <person name="Godfrey J."/>
            <person name="Miner T."/>
            <person name="Herter B."/>
            <person name="Appelbaum E."/>
            <person name="Cordes M."/>
            <person name="Lek S."/>
            <person name="Wollam A."/>
            <person name="Pepin K.H."/>
            <person name="Palsikar V.B."/>
            <person name="Mitreva M."/>
            <person name="Wilson R.K."/>
        </authorList>
    </citation>
    <scope>NUCLEOTIDE SEQUENCE [LARGE SCALE GENOMIC DNA]</scope>
    <source>
        <strain evidence="1 2">ATCC 14940</strain>
    </source>
</reference>
<dbReference type="AlphaFoldDB" id="A0ABC9TUD5"/>
<sequence length="60" mass="7245">MFCYRAIEWKWDDVYVTIQLCSVIADYEKTHKKHMKDIRITNCLDILCMQTKNTVKENCI</sequence>
<accession>A0ABC9TUD5</accession>